<dbReference type="EMBL" id="CP029487">
    <property type="protein sequence ID" value="QCT71083.1"/>
    <property type="molecule type" value="Genomic_DNA"/>
</dbReference>
<sequence length="153" mass="17744">MSNPIIKIVRDFIKTCPHLPEYYKGIGVNYLSDQTDTYVIESVPAEEIIDGYTDGSTTRQFVFLFASKEPYGEDVLSNIDNLGFYEKFSRWLEEKTMFRQLPELGEGRVAEKLTAESVPYVFSEKNNKARYQVQCRLVYYQPRVIENNSEKGV</sequence>
<organism evidence="1 2">
    <name type="scientific">Eubacterium maltosivorans</name>
    <dbReference type="NCBI Taxonomy" id="2041044"/>
    <lineage>
        <taxon>Bacteria</taxon>
        <taxon>Bacillati</taxon>
        <taxon>Bacillota</taxon>
        <taxon>Clostridia</taxon>
        <taxon>Eubacteriales</taxon>
        <taxon>Eubacteriaceae</taxon>
        <taxon>Eubacterium</taxon>
    </lineage>
</organism>
<dbReference type="KEGG" id="emt:CPZ25_007000"/>
<name>A0A4P9C6Q1_EUBML</name>
<evidence type="ECO:0000313" key="1">
    <source>
        <dbReference type="EMBL" id="QCT71083.1"/>
    </source>
</evidence>
<keyword evidence="2" id="KW-1185">Reference proteome</keyword>
<evidence type="ECO:0000313" key="2">
    <source>
        <dbReference type="Proteomes" id="UP000218387"/>
    </source>
</evidence>
<reference evidence="1 2" key="1">
    <citation type="submission" date="2018-05" db="EMBL/GenBank/DDBJ databases">
        <title>Genome comparison of Eubacterium sp.</title>
        <authorList>
            <person name="Feng Y."/>
            <person name="Sanchez-Andrea I."/>
            <person name="Stams A.J.M."/>
            <person name="De Vos W.M."/>
        </authorList>
    </citation>
    <scope>NUCLEOTIDE SEQUENCE [LARGE SCALE GENOMIC DNA]</scope>
    <source>
        <strain evidence="1 2">YI</strain>
    </source>
</reference>
<dbReference type="RefSeq" id="WP_096920707.1">
    <property type="nucleotide sequence ID" value="NZ_CP029487.1"/>
</dbReference>
<accession>A0A4P9C6Q1</accession>
<dbReference type="Proteomes" id="UP000218387">
    <property type="component" value="Chromosome"/>
</dbReference>
<dbReference type="AlphaFoldDB" id="A0A4P9C6Q1"/>
<proteinExistence type="predicted"/>
<protein>
    <submittedName>
        <fullName evidence="1">Chloramphenicol resistance protein</fullName>
    </submittedName>
</protein>
<gene>
    <name evidence="1" type="ORF">CPZ25_007000</name>
</gene>